<dbReference type="AlphaFoldDB" id="A0AAE0J6S1"/>
<dbReference type="GeneID" id="87862926"/>
<gene>
    <name evidence="1" type="ORF">B0H65DRAFT_445851</name>
</gene>
<sequence length="102" mass="11564">MFSQDDESAAYLMVSTGPLSRAVCYDCIPFLFAVFTIRSVFVDKLSTTIGRKSVDTCSPFSPNTHSHSMNVIWLLEFSSSQKRHHRLSTHITLRMSRYAGEL</sequence>
<dbReference type="EMBL" id="JAUEPP010000008">
    <property type="protein sequence ID" value="KAK3337919.1"/>
    <property type="molecule type" value="Genomic_DNA"/>
</dbReference>
<keyword evidence="2" id="KW-1185">Reference proteome</keyword>
<reference evidence="1" key="1">
    <citation type="journal article" date="2023" name="Mol. Phylogenet. Evol.">
        <title>Genome-scale phylogeny and comparative genomics of the fungal order Sordariales.</title>
        <authorList>
            <person name="Hensen N."/>
            <person name="Bonometti L."/>
            <person name="Westerberg I."/>
            <person name="Brannstrom I.O."/>
            <person name="Guillou S."/>
            <person name="Cros-Aarteil S."/>
            <person name="Calhoun S."/>
            <person name="Haridas S."/>
            <person name="Kuo A."/>
            <person name="Mondo S."/>
            <person name="Pangilinan J."/>
            <person name="Riley R."/>
            <person name="LaButti K."/>
            <person name="Andreopoulos B."/>
            <person name="Lipzen A."/>
            <person name="Chen C."/>
            <person name="Yan M."/>
            <person name="Daum C."/>
            <person name="Ng V."/>
            <person name="Clum A."/>
            <person name="Steindorff A."/>
            <person name="Ohm R.A."/>
            <person name="Martin F."/>
            <person name="Silar P."/>
            <person name="Natvig D.O."/>
            <person name="Lalanne C."/>
            <person name="Gautier V."/>
            <person name="Ament-Velasquez S.L."/>
            <person name="Kruys A."/>
            <person name="Hutchinson M.I."/>
            <person name="Powell A.J."/>
            <person name="Barry K."/>
            <person name="Miller A.N."/>
            <person name="Grigoriev I.V."/>
            <person name="Debuchy R."/>
            <person name="Gladieux P."/>
            <person name="Hiltunen Thoren M."/>
            <person name="Johannesson H."/>
        </authorList>
    </citation>
    <scope>NUCLEOTIDE SEQUENCE</scope>
    <source>
        <strain evidence="1">CBS 560.94</strain>
    </source>
</reference>
<proteinExistence type="predicted"/>
<reference evidence="1" key="2">
    <citation type="submission" date="2023-06" db="EMBL/GenBank/DDBJ databases">
        <authorList>
            <consortium name="Lawrence Berkeley National Laboratory"/>
            <person name="Haridas S."/>
            <person name="Hensen N."/>
            <person name="Bonometti L."/>
            <person name="Westerberg I."/>
            <person name="Brannstrom I.O."/>
            <person name="Guillou S."/>
            <person name="Cros-Aarteil S."/>
            <person name="Calhoun S."/>
            <person name="Kuo A."/>
            <person name="Mondo S."/>
            <person name="Pangilinan J."/>
            <person name="Riley R."/>
            <person name="Labutti K."/>
            <person name="Andreopoulos B."/>
            <person name="Lipzen A."/>
            <person name="Chen C."/>
            <person name="Yanf M."/>
            <person name="Daum C."/>
            <person name="Ng V."/>
            <person name="Clum A."/>
            <person name="Steindorff A."/>
            <person name="Ohm R."/>
            <person name="Martin F."/>
            <person name="Silar P."/>
            <person name="Natvig D."/>
            <person name="Lalanne C."/>
            <person name="Gautier V."/>
            <person name="Ament-Velasquez S.L."/>
            <person name="Kruys A."/>
            <person name="Hutchinson M.I."/>
            <person name="Powell A.J."/>
            <person name="Barry K."/>
            <person name="Miller A.N."/>
            <person name="Grigoriev I.V."/>
            <person name="Debuchy R."/>
            <person name="Gladieux P."/>
            <person name="Thoren M.H."/>
            <person name="Johannesson H."/>
        </authorList>
    </citation>
    <scope>NUCLEOTIDE SEQUENCE</scope>
    <source>
        <strain evidence="1">CBS 560.94</strain>
    </source>
</reference>
<evidence type="ECO:0000313" key="1">
    <source>
        <dbReference type="EMBL" id="KAK3337919.1"/>
    </source>
</evidence>
<comment type="caution">
    <text evidence="1">The sequence shown here is derived from an EMBL/GenBank/DDBJ whole genome shotgun (WGS) entry which is preliminary data.</text>
</comment>
<accession>A0AAE0J6S1</accession>
<dbReference type="Proteomes" id="UP001278500">
    <property type="component" value="Unassembled WGS sequence"/>
</dbReference>
<name>A0AAE0J6S1_9PEZI</name>
<evidence type="ECO:0000313" key="2">
    <source>
        <dbReference type="Proteomes" id="UP001278500"/>
    </source>
</evidence>
<protein>
    <submittedName>
        <fullName evidence="1">Uncharacterized protein</fullName>
    </submittedName>
</protein>
<dbReference type="RefSeq" id="XP_062677370.1">
    <property type="nucleotide sequence ID" value="XM_062825772.1"/>
</dbReference>
<organism evidence="1 2">
    <name type="scientific">Neurospora tetraspora</name>
    <dbReference type="NCBI Taxonomy" id="94610"/>
    <lineage>
        <taxon>Eukaryota</taxon>
        <taxon>Fungi</taxon>
        <taxon>Dikarya</taxon>
        <taxon>Ascomycota</taxon>
        <taxon>Pezizomycotina</taxon>
        <taxon>Sordariomycetes</taxon>
        <taxon>Sordariomycetidae</taxon>
        <taxon>Sordariales</taxon>
        <taxon>Sordariaceae</taxon>
        <taxon>Neurospora</taxon>
    </lineage>
</organism>